<dbReference type="Pfam" id="PF08487">
    <property type="entry name" value="VIT"/>
    <property type="match status" value="1"/>
</dbReference>
<comment type="caution">
    <text evidence="3">The sequence shown here is derived from an EMBL/GenBank/DDBJ whole genome shotgun (WGS) entry which is preliminary data.</text>
</comment>
<feature type="transmembrane region" description="Helical" evidence="1">
    <location>
        <begin position="75"/>
        <end position="92"/>
    </location>
</feature>
<dbReference type="NCBIfam" id="TIGR04477">
    <property type="entry name" value="sorted_by_XrtN"/>
    <property type="match status" value="1"/>
</dbReference>
<feature type="transmembrane region" description="Helical" evidence="1">
    <location>
        <begin position="43"/>
        <end position="63"/>
    </location>
</feature>
<feature type="transmembrane region" description="Helical" evidence="1">
    <location>
        <begin position="104"/>
        <end position="125"/>
    </location>
</feature>
<dbReference type="AlphaFoldDB" id="A0A965ZI60"/>
<feature type="transmembrane region" description="Helical" evidence="1">
    <location>
        <begin position="12"/>
        <end position="31"/>
    </location>
</feature>
<dbReference type="Proteomes" id="UP000638732">
    <property type="component" value="Unassembled WGS sequence"/>
</dbReference>
<name>A0A965ZI60_9SPHI</name>
<feature type="domain" description="VIT" evidence="2">
    <location>
        <begin position="321"/>
        <end position="453"/>
    </location>
</feature>
<evidence type="ECO:0000259" key="2">
    <source>
        <dbReference type="PROSITE" id="PS51468"/>
    </source>
</evidence>
<dbReference type="EMBL" id="WWEO01000044">
    <property type="protein sequence ID" value="NCD71150.1"/>
    <property type="molecule type" value="Genomic_DNA"/>
</dbReference>
<keyword evidence="1" id="KW-1133">Transmembrane helix</keyword>
<reference evidence="3" key="1">
    <citation type="submission" date="2020-01" db="EMBL/GenBank/DDBJ databases">
        <authorList>
            <person name="Seo Y.L."/>
        </authorList>
    </citation>
    <scope>NUCLEOTIDE SEQUENCE</scope>
    <source>
        <strain evidence="3">R11</strain>
    </source>
</reference>
<keyword evidence="1" id="KW-0812">Transmembrane</keyword>
<organism evidence="3 4">
    <name type="scientific">Mucilaginibacter agri</name>
    <dbReference type="NCBI Taxonomy" id="2695265"/>
    <lineage>
        <taxon>Bacteria</taxon>
        <taxon>Pseudomonadati</taxon>
        <taxon>Bacteroidota</taxon>
        <taxon>Sphingobacteriia</taxon>
        <taxon>Sphingobacteriales</taxon>
        <taxon>Sphingobacteriaceae</taxon>
        <taxon>Mucilaginibacter</taxon>
    </lineage>
</organism>
<proteinExistence type="predicted"/>
<dbReference type="RefSeq" id="WP_166587124.1">
    <property type="nucleotide sequence ID" value="NZ_WWEO01000044.1"/>
</dbReference>
<reference evidence="3" key="2">
    <citation type="submission" date="2020-10" db="EMBL/GenBank/DDBJ databases">
        <title>Mucilaginibacter sp. nov., isolated from soil.</title>
        <authorList>
            <person name="Jeon C.O."/>
        </authorList>
    </citation>
    <scope>NUCLEOTIDE SEQUENCE</scope>
    <source>
        <strain evidence="3">R11</strain>
    </source>
</reference>
<gene>
    <name evidence="3" type="ORF">GSY63_17420</name>
</gene>
<feature type="transmembrane region" description="Helical" evidence="1">
    <location>
        <begin position="195"/>
        <end position="217"/>
    </location>
</feature>
<sequence length="843" mass="94421">MKKILSHLKQQPLLLTGFLLIIVSVIVFAIADQYSRQTSSGSFFVNYAMSAGYLIALGINGIINRKWRFARERTPNIVVLLVLWFISAFALNREMNVFDSSVTWLSVWIVLSGIALMVASFYEVLPKALNRIIFFLLGSAFTLFTYYAIYLLPLYALSIVGIIAIGVSLHTYVPLCLAIMTIVLVTSASRQYKSLLYPAICGATLPLVVCACFLVAWGTTNKKINTLVNQNVLNEAKLPAWVAVSQQIENSFWTERILKTGLVYTEVSNKNFFWGGMPSQSFDEPKQHDPLVVIATLLFKEPNLGDNERIKILRSMYNARHQAQERLWSGDNLETVSVISNVKLFPQYRMAYTEKTLTVKNRSDWQWNKQEAIYTFHLSEGSVVSSLSLWIDGKEEKSRLTTNAKADSAYHEVVGVESHDPSVVHWQEGNTVSVRVFPCTPVENRRFKIGITSPLTKQGDRLFYNNASFDGPTAAGALETMQVTCDGNAASLDLPSELKPISPGVYQGDRNYQPDWQLSCKAPALSTTTFAFADTAYQVKNYVEQYESFTPEVIYLDINGSWSAAELDSIWAMVKNKPVYAHTDTLVRLSNENLHEVYNALSKQTFSLFPVNEIANPGNALLISESTDAAPNLNDLEGSEFAKDLTGYLKTPKQIRLYNIGHQLTPYLKALKELRVFNYAQGTPDSLLQLLAKHQFVKNQENNETVVLDNAQMMIQKTTGTCTVNAPDHLLRLFAYNDLMKKIGGDYFTDGFVKPDNIAEAEKAYIVSPVSSFIVLETQKDYERFGIDENKNSLKNASMKSSGAVPEPQEWLLIILCASVAIYLLVNKKSLTQISKSHVSNKA</sequence>
<feature type="transmembrane region" description="Helical" evidence="1">
    <location>
        <begin position="155"/>
        <end position="183"/>
    </location>
</feature>
<evidence type="ECO:0000313" key="3">
    <source>
        <dbReference type="EMBL" id="NCD71150.1"/>
    </source>
</evidence>
<evidence type="ECO:0000256" key="1">
    <source>
        <dbReference type="SAM" id="Phobius"/>
    </source>
</evidence>
<dbReference type="InterPro" id="IPR013694">
    <property type="entry name" value="VIT"/>
</dbReference>
<accession>A0A965ZI60</accession>
<evidence type="ECO:0000313" key="4">
    <source>
        <dbReference type="Proteomes" id="UP000638732"/>
    </source>
</evidence>
<keyword evidence="1" id="KW-0472">Membrane</keyword>
<feature type="transmembrane region" description="Helical" evidence="1">
    <location>
        <begin position="132"/>
        <end position="149"/>
    </location>
</feature>
<protein>
    <submittedName>
        <fullName evidence="3">XrtN system VIT domain-containing protein</fullName>
    </submittedName>
</protein>
<keyword evidence="4" id="KW-1185">Reference proteome</keyword>
<dbReference type="InterPro" id="IPR031005">
    <property type="entry name" value="Sorted_by_XrtN"/>
</dbReference>
<dbReference type="PROSITE" id="PS51468">
    <property type="entry name" value="VIT"/>
    <property type="match status" value="1"/>
</dbReference>